<dbReference type="EMBL" id="JAHXZJ010000747">
    <property type="protein sequence ID" value="KAH0558236.1"/>
    <property type="molecule type" value="Genomic_DNA"/>
</dbReference>
<evidence type="ECO:0000313" key="2">
    <source>
        <dbReference type="EMBL" id="KAH0558236.1"/>
    </source>
</evidence>
<comment type="caution">
    <text evidence="2">The sequence shown here is derived from an EMBL/GenBank/DDBJ whole genome shotgun (WGS) entry which is preliminary data.</text>
</comment>
<feature type="compositionally biased region" description="Polar residues" evidence="1">
    <location>
        <begin position="61"/>
        <end position="74"/>
    </location>
</feature>
<feature type="region of interest" description="Disordered" evidence="1">
    <location>
        <begin position="1"/>
        <end position="74"/>
    </location>
</feature>
<keyword evidence="3" id="KW-1185">Reference proteome</keyword>
<reference evidence="2 3" key="1">
    <citation type="journal article" date="2021" name="J. Hered.">
        <title>A chromosome-level genome assembly of the parasitoid wasp, Cotesia glomerata (Hymenoptera: Braconidae).</title>
        <authorList>
            <person name="Pinto B.J."/>
            <person name="Weis J.J."/>
            <person name="Gamble T."/>
            <person name="Ode P.J."/>
            <person name="Paul R."/>
            <person name="Zaspel J.M."/>
        </authorList>
    </citation>
    <scope>NUCLEOTIDE SEQUENCE [LARGE SCALE GENOMIC DNA]</scope>
    <source>
        <strain evidence="2">CgM1</strain>
    </source>
</reference>
<protein>
    <submittedName>
        <fullName evidence="2">Uncharacterized protein</fullName>
    </submittedName>
</protein>
<dbReference type="AlphaFoldDB" id="A0AAV7IT35"/>
<name>A0AAV7IT35_COTGL</name>
<feature type="compositionally biased region" description="Basic and acidic residues" evidence="1">
    <location>
        <begin position="32"/>
        <end position="56"/>
    </location>
</feature>
<gene>
    <name evidence="2" type="ORF">KQX54_015067</name>
</gene>
<sequence>MDDTLPILVVEKVEGKRQSEGARGRLTTSGEEEPRPSDREEASPRMSNKERERGGIKAEVPSTSSTSTNQTGLSYLSTSCRAWMIAFRA</sequence>
<feature type="compositionally biased region" description="Basic and acidic residues" evidence="1">
    <location>
        <begin position="11"/>
        <end position="23"/>
    </location>
</feature>
<dbReference type="Proteomes" id="UP000826195">
    <property type="component" value="Unassembled WGS sequence"/>
</dbReference>
<accession>A0AAV7IT35</accession>
<proteinExistence type="predicted"/>
<organism evidence="2 3">
    <name type="scientific">Cotesia glomerata</name>
    <name type="common">Lepidopteran parasitic wasp</name>
    <name type="synonym">Apanteles glomeratus</name>
    <dbReference type="NCBI Taxonomy" id="32391"/>
    <lineage>
        <taxon>Eukaryota</taxon>
        <taxon>Metazoa</taxon>
        <taxon>Ecdysozoa</taxon>
        <taxon>Arthropoda</taxon>
        <taxon>Hexapoda</taxon>
        <taxon>Insecta</taxon>
        <taxon>Pterygota</taxon>
        <taxon>Neoptera</taxon>
        <taxon>Endopterygota</taxon>
        <taxon>Hymenoptera</taxon>
        <taxon>Apocrita</taxon>
        <taxon>Ichneumonoidea</taxon>
        <taxon>Braconidae</taxon>
        <taxon>Microgastrinae</taxon>
        <taxon>Cotesia</taxon>
    </lineage>
</organism>
<evidence type="ECO:0000256" key="1">
    <source>
        <dbReference type="SAM" id="MobiDB-lite"/>
    </source>
</evidence>
<evidence type="ECO:0000313" key="3">
    <source>
        <dbReference type="Proteomes" id="UP000826195"/>
    </source>
</evidence>